<keyword evidence="1" id="KW-0378">Hydrolase</keyword>
<dbReference type="Pfam" id="PF10142">
    <property type="entry name" value="PhoPQ_related"/>
    <property type="match status" value="1"/>
</dbReference>
<proteinExistence type="predicted"/>
<sequence length="396" mass="43246">MAKDYKKPTTTPILIAFTEAQQSRETYGGGVANVVLQGMHLRRPDATRDTVLLFMHPTATLDTLPLPRELARRGVPVLACGSRYPHNDSALIMEKVLVDLGHYVRYARERLGYRTVILAGWSGGASLSVFYQSQAQNPTITATPCGHAIDLSGLQPADAIMQLAAHSARARIMTESMDASLRSEGDPTDRNAAFDLYDRINGPKPPYAPDFVAAYRAAQIDRNQRITAWVRETLDALKRRGSADQERCFVTHGTMADPRWLDPMLDANGRAPGICYLGEPEAVNNGPIGLARFATLRSWLSQWSIDESRANTELQGPHVTVPALVIANAADDCCPPSHTDIIYRSLGGPKELHTIPGANHYYIGQREQLDAAITLIIDWLRKGGLLEGLPDASGGG</sequence>
<gene>
    <name evidence="1" type="ORF">SGRAN_2938</name>
</gene>
<name>A0AA86GNH1_9SPHN</name>
<dbReference type="AlphaFoldDB" id="A0AA86GNH1"/>
<dbReference type="KEGG" id="sgi:SGRAN_2938"/>
<evidence type="ECO:0000313" key="2">
    <source>
        <dbReference type="Proteomes" id="UP000058599"/>
    </source>
</evidence>
<dbReference type="Gene3D" id="3.40.50.1820">
    <property type="entry name" value="alpha/beta hydrolase"/>
    <property type="match status" value="1"/>
</dbReference>
<dbReference type="Proteomes" id="UP000058599">
    <property type="component" value="Chromosome"/>
</dbReference>
<protein>
    <submittedName>
        <fullName evidence="1">Alpha/beta hydrolase</fullName>
    </submittedName>
</protein>
<reference evidence="1 2" key="1">
    <citation type="journal article" date="2016" name="BMC Genomics">
        <title>Genomic analysis of the nitrate-respiring Sphingopyxis granuli (formerly Sphingomonas macrogoltabida) strain TFA.</title>
        <authorList>
            <person name="Garcia-Romero I."/>
            <person name="Perez-Pulido A.J."/>
            <person name="Gonzalez-Flores Y.E."/>
            <person name="Reyes-Ramirez F."/>
            <person name="Santero E."/>
            <person name="Floriano B."/>
        </authorList>
    </citation>
    <scope>NUCLEOTIDE SEQUENCE [LARGE SCALE GENOMIC DNA]</scope>
    <source>
        <strain evidence="1 2">TFA</strain>
    </source>
</reference>
<dbReference type="GO" id="GO:0016787">
    <property type="term" value="F:hydrolase activity"/>
    <property type="evidence" value="ECO:0007669"/>
    <property type="project" value="UniProtKB-KW"/>
</dbReference>
<dbReference type="SUPFAM" id="SSF53474">
    <property type="entry name" value="alpha/beta-Hydrolases"/>
    <property type="match status" value="1"/>
</dbReference>
<keyword evidence="2" id="KW-1185">Reference proteome</keyword>
<accession>A0AA86GNH1</accession>
<organism evidence="1 2">
    <name type="scientific">Sphingopyxis granuli</name>
    <dbReference type="NCBI Taxonomy" id="267128"/>
    <lineage>
        <taxon>Bacteria</taxon>
        <taxon>Pseudomonadati</taxon>
        <taxon>Pseudomonadota</taxon>
        <taxon>Alphaproteobacteria</taxon>
        <taxon>Sphingomonadales</taxon>
        <taxon>Sphingomonadaceae</taxon>
        <taxon>Sphingopyxis</taxon>
    </lineage>
</organism>
<dbReference type="InterPro" id="IPR009199">
    <property type="entry name" value="PhoPQ-act_pathogen-rel_PqaA"/>
</dbReference>
<evidence type="ECO:0000313" key="1">
    <source>
        <dbReference type="EMBL" id="AMG75286.1"/>
    </source>
</evidence>
<dbReference type="RefSeq" id="WP_067184865.1">
    <property type="nucleotide sequence ID" value="NZ_CP012199.1"/>
</dbReference>
<dbReference type="EMBL" id="CP012199">
    <property type="protein sequence ID" value="AMG75286.1"/>
    <property type="molecule type" value="Genomic_DNA"/>
</dbReference>
<dbReference type="InterPro" id="IPR029058">
    <property type="entry name" value="AB_hydrolase_fold"/>
</dbReference>